<sequence>MCLALNISELAFAGKNMVAAGDFAQLPPSTSGYSLYSHTVGTLLHKTNSVHLQRTAMGKALWHTFTTVVILTQNMRQQGASDDDIRFRQILNDLRYFACTTEQVDWMNARAAGRAPSQPHIYDKNVRHVSIITAWNAARDKMNELGAPSFARDTGQALHTFHSLDRWSSAAPDKANPSKRKRISSADVIRDSDEVGMAMQKVLWDVYPARTDHHPGKLALCIGMPVLIKHNEATEAGVTNGAEGHVIGWLAHSFGDGKETLDTLFVKLKLSATVVKVDGLPDNIVPVCAYVKSIEVQLPDDSKVRISRTQVPVVLNFGMTDYGSQGRSREYNPIDPAECRNHQSLYTCLSRGTSWSSTILVRPVPVAVAKGRISEQLRK</sequence>
<gene>
    <name evidence="1" type="ORF">STEHIDRAFT_69941</name>
</gene>
<dbReference type="InterPro" id="IPR027417">
    <property type="entry name" value="P-loop_NTPase"/>
</dbReference>
<dbReference type="InterPro" id="IPR051055">
    <property type="entry name" value="PIF1_helicase"/>
</dbReference>
<evidence type="ECO:0008006" key="3">
    <source>
        <dbReference type="Google" id="ProtNLM"/>
    </source>
</evidence>
<organism evidence="1 2">
    <name type="scientific">Stereum hirsutum (strain FP-91666)</name>
    <name type="common">White-rot fungus</name>
    <dbReference type="NCBI Taxonomy" id="721885"/>
    <lineage>
        <taxon>Eukaryota</taxon>
        <taxon>Fungi</taxon>
        <taxon>Dikarya</taxon>
        <taxon>Basidiomycota</taxon>
        <taxon>Agaricomycotina</taxon>
        <taxon>Agaricomycetes</taxon>
        <taxon>Russulales</taxon>
        <taxon>Stereaceae</taxon>
        <taxon>Stereum</taxon>
    </lineage>
</organism>
<accession>R7RXI3</accession>
<dbReference type="PANTHER" id="PTHR47642:SF6">
    <property type="entry name" value="ATP-DEPENDENT DNA HELICASE"/>
    <property type="match status" value="1"/>
</dbReference>
<evidence type="ECO:0000313" key="1">
    <source>
        <dbReference type="EMBL" id="EIM79077.1"/>
    </source>
</evidence>
<dbReference type="Proteomes" id="UP000053927">
    <property type="component" value="Unassembled WGS sequence"/>
</dbReference>
<name>R7RXI3_STEHR</name>
<dbReference type="EMBL" id="JH687414">
    <property type="protein sequence ID" value="EIM79077.1"/>
    <property type="molecule type" value="Genomic_DNA"/>
</dbReference>
<feature type="non-terminal residue" evidence="1">
    <location>
        <position position="379"/>
    </location>
</feature>
<dbReference type="OMA" id="CTVITRE"/>
<dbReference type="eggNOG" id="KOG0987">
    <property type="taxonomic scope" value="Eukaryota"/>
</dbReference>
<proteinExistence type="predicted"/>
<dbReference type="KEGG" id="shs:STEHIDRAFT_69941"/>
<dbReference type="GeneID" id="18806598"/>
<dbReference type="PANTHER" id="PTHR47642">
    <property type="entry name" value="ATP-DEPENDENT DNA HELICASE"/>
    <property type="match status" value="1"/>
</dbReference>
<reference evidence="2" key="1">
    <citation type="journal article" date="2012" name="Science">
        <title>The Paleozoic origin of enzymatic lignin decomposition reconstructed from 31 fungal genomes.</title>
        <authorList>
            <person name="Floudas D."/>
            <person name="Binder M."/>
            <person name="Riley R."/>
            <person name="Barry K."/>
            <person name="Blanchette R.A."/>
            <person name="Henrissat B."/>
            <person name="Martinez A.T."/>
            <person name="Otillar R."/>
            <person name="Spatafora J.W."/>
            <person name="Yadav J.S."/>
            <person name="Aerts A."/>
            <person name="Benoit I."/>
            <person name="Boyd A."/>
            <person name="Carlson A."/>
            <person name="Copeland A."/>
            <person name="Coutinho P.M."/>
            <person name="de Vries R.P."/>
            <person name="Ferreira P."/>
            <person name="Findley K."/>
            <person name="Foster B."/>
            <person name="Gaskell J."/>
            <person name="Glotzer D."/>
            <person name="Gorecki P."/>
            <person name="Heitman J."/>
            <person name="Hesse C."/>
            <person name="Hori C."/>
            <person name="Igarashi K."/>
            <person name="Jurgens J.A."/>
            <person name="Kallen N."/>
            <person name="Kersten P."/>
            <person name="Kohler A."/>
            <person name="Kuees U."/>
            <person name="Kumar T.K.A."/>
            <person name="Kuo A."/>
            <person name="LaButti K."/>
            <person name="Larrondo L.F."/>
            <person name="Lindquist E."/>
            <person name="Ling A."/>
            <person name="Lombard V."/>
            <person name="Lucas S."/>
            <person name="Lundell T."/>
            <person name="Martin R."/>
            <person name="McLaughlin D.J."/>
            <person name="Morgenstern I."/>
            <person name="Morin E."/>
            <person name="Murat C."/>
            <person name="Nagy L.G."/>
            <person name="Nolan M."/>
            <person name="Ohm R.A."/>
            <person name="Patyshakuliyeva A."/>
            <person name="Rokas A."/>
            <person name="Ruiz-Duenas F.J."/>
            <person name="Sabat G."/>
            <person name="Salamov A."/>
            <person name="Samejima M."/>
            <person name="Schmutz J."/>
            <person name="Slot J.C."/>
            <person name="St John F."/>
            <person name="Stenlid J."/>
            <person name="Sun H."/>
            <person name="Sun S."/>
            <person name="Syed K."/>
            <person name="Tsang A."/>
            <person name="Wiebenga A."/>
            <person name="Young D."/>
            <person name="Pisabarro A."/>
            <person name="Eastwood D.C."/>
            <person name="Martin F."/>
            <person name="Cullen D."/>
            <person name="Grigoriev I.V."/>
            <person name="Hibbett D.S."/>
        </authorList>
    </citation>
    <scope>NUCLEOTIDE SEQUENCE [LARGE SCALE GENOMIC DNA]</scope>
    <source>
        <strain evidence="2">FP-91666</strain>
    </source>
</reference>
<dbReference type="AlphaFoldDB" id="R7RXI3"/>
<dbReference type="RefSeq" id="XP_007311825.1">
    <property type="nucleotide sequence ID" value="XM_007311763.1"/>
</dbReference>
<evidence type="ECO:0000313" key="2">
    <source>
        <dbReference type="Proteomes" id="UP000053927"/>
    </source>
</evidence>
<dbReference type="OrthoDB" id="432234at2759"/>
<dbReference type="SUPFAM" id="SSF52540">
    <property type="entry name" value="P-loop containing nucleoside triphosphate hydrolases"/>
    <property type="match status" value="1"/>
</dbReference>
<protein>
    <recommendedName>
        <fullName evidence="3">ATP-dependent DNA helicase</fullName>
    </recommendedName>
</protein>
<keyword evidence="2" id="KW-1185">Reference proteome</keyword>